<protein>
    <submittedName>
        <fullName evidence="1">Uncharacterized protein</fullName>
    </submittedName>
</protein>
<dbReference type="RefSeq" id="WP_203913909.1">
    <property type="nucleotide sequence ID" value="NZ_BONY01000087.1"/>
</dbReference>
<comment type="caution">
    <text evidence="1">The sequence shown here is derived from an EMBL/GenBank/DDBJ whole genome shotgun (WGS) entry which is preliminary data.</text>
</comment>
<dbReference type="AlphaFoldDB" id="A0A8J3QI99"/>
<accession>A0A8J3QI99</accession>
<keyword evidence="2" id="KW-1185">Reference proteome</keyword>
<sequence>MLIEVEKLTRFGGGPLLAQVQTPIGRTAVCWHGLPDAQPGPYHVEWTIDEPICWGRNARLAEVQAPWIGPGAHGVILRGRLECDGAGATLDLGGSVVLLELLDPVPDNVAGGWVDLFTEREKIGLYPFDL</sequence>
<name>A0A8J3QI99_9ACTN</name>
<proteinExistence type="predicted"/>
<dbReference type="Proteomes" id="UP000612899">
    <property type="component" value="Unassembled WGS sequence"/>
</dbReference>
<organism evidence="1 2">
    <name type="scientific">Rhizocola hellebori</name>
    <dbReference type="NCBI Taxonomy" id="1392758"/>
    <lineage>
        <taxon>Bacteria</taxon>
        <taxon>Bacillati</taxon>
        <taxon>Actinomycetota</taxon>
        <taxon>Actinomycetes</taxon>
        <taxon>Micromonosporales</taxon>
        <taxon>Micromonosporaceae</taxon>
        <taxon>Rhizocola</taxon>
    </lineage>
</organism>
<reference evidence="1" key="1">
    <citation type="submission" date="2021-01" db="EMBL/GenBank/DDBJ databases">
        <title>Whole genome shotgun sequence of Rhizocola hellebori NBRC 109834.</title>
        <authorList>
            <person name="Komaki H."/>
            <person name="Tamura T."/>
        </authorList>
    </citation>
    <scope>NUCLEOTIDE SEQUENCE</scope>
    <source>
        <strain evidence="1">NBRC 109834</strain>
    </source>
</reference>
<evidence type="ECO:0000313" key="1">
    <source>
        <dbReference type="EMBL" id="GIH10190.1"/>
    </source>
</evidence>
<gene>
    <name evidence="1" type="ORF">Rhe02_82570</name>
</gene>
<dbReference type="EMBL" id="BONY01000087">
    <property type="protein sequence ID" value="GIH10190.1"/>
    <property type="molecule type" value="Genomic_DNA"/>
</dbReference>
<evidence type="ECO:0000313" key="2">
    <source>
        <dbReference type="Proteomes" id="UP000612899"/>
    </source>
</evidence>